<accession>A0ACB9F769</accession>
<proteinExistence type="predicted"/>
<gene>
    <name evidence="1" type="ORF">L2E82_16852</name>
</gene>
<keyword evidence="2" id="KW-1185">Reference proteome</keyword>
<dbReference type="Proteomes" id="UP001055811">
    <property type="component" value="Linkage Group LG03"/>
</dbReference>
<evidence type="ECO:0000313" key="1">
    <source>
        <dbReference type="EMBL" id="KAI3766780.1"/>
    </source>
</evidence>
<name>A0ACB9F769_CICIN</name>
<reference evidence="2" key="1">
    <citation type="journal article" date="2022" name="Mol. Ecol. Resour.">
        <title>The genomes of chicory, endive, great burdock and yacon provide insights into Asteraceae palaeo-polyploidization history and plant inulin production.</title>
        <authorList>
            <person name="Fan W."/>
            <person name="Wang S."/>
            <person name="Wang H."/>
            <person name="Wang A."/>
            <person name="Jiang F."/>
            <person name="Liu H."/>
            <person name="Zhao H."/>
            <person name="Xu D."/>
            <person name="Zhang Y."/>
        </authorList>
    </citation>
    <scope>NUCLEOTIDE SEQUENCE [LARGE SCALE GENOMIC DNA]</scope>
    <source>
        <strain evidence="2">cv. Punajuju</strain>
    </source>
</reference>
<dbReference type="EMBL" id="CM042011">
    <property type="protein sequence ID" value="KAI3766780.1"/>
    <property type="molecule type" value="Genomic_DNA"/>
</dbReference>
<protein>
    <submittedName>
        <fullName evidence="1">Uncharacterized protein</fullName>
    </submittedName>
</protein>
<comment type="caution">
    <text evidence="1">The sequence shown here is derived from an EMBL/GenBank/DDBJ whole genome shotgun (WGS) entry which is preliminary data.</text>
</comment>
<evidence type="ECO:0000313" key="2">
    <source>
        <dbReference type="Proteomes" id="UP001055811"/>
    </source>
</evidence>
<organism evidence="1 2">
    <name type="scientific">Cichorium intybus</name>
    <name type="common">Chicory</name>
    <dbReference type="NCBI Taxonomy" id="13427"/>
    <lineage>
        <taxon>Eukaryota</taxon>
        <taxon>Viridiplantae</taxon>
        <taxon>Streptophyta</taxon>
        <taxon>Embryophyta</taxon>
        <taxon>Tracheophyta</taxon>
        <taxon>Spermatophyta</taxon>
        <taxon>Magnoliopsida</taxon>
        <taxon>eudicotyledons</taxon>
        <taxon>Gunneridae</taxon>
        <taxon>Pentapetalae</taxon>
        <taxon>asterids</taxon>
        <taxon>campanulids</taxon>
        <taxon>Asterales</taxon>
        <taxon>Asteraceae</taxon>
        <taxon>Cichorioideae</taxon>
        <taxon>Cichorieae</taxon>
        <taxon>Cichoriinae</taxon>
        <taxon>Cichorium</taxon>
    </lineage>
</organism>
<reference evidence="1 2" key="2">
    <citation type="journal article" date="2022" name="Mol. Ecol. Resour.">
        <title>The genomes of chicory, endive, great burdock and yacon provide insights into Asteraceae paleo-polyploidization history and plant inulin production.</title>
        <authorList>
            <person name="Fan W."/>
            <person name="Wang S."/>
            <person name="Wang H."/>
            <person name="Wang A."/>
            <person name="Jiang F."/>
            <person name="Liu H."/>
            <person name="Zhao H."/>
            <person name="Xu D."/>
            <person name="Zhang Y."/>
        </authorList>
    </citation>
    <scope>NUCLEOTIDE SEQUENCE [LARGE SCALE GENOMIC DNA]</scope>
    <source>
        <strain evidence="2">cv. Punajuju</strain>
        <tissue evidence="1">Leaves</tissue>
    </source>
</reference>
<sequence>MVDQQLSEWWDVMKRYDVPNAEKSTTIPTESTQSTSDMMEIVSNRWIKTQRKSNNVEANEERIPGLCPS</sequence>